<accession>A0A1H6H9G6</accession>
<dbReference type="AlphaFoldDB" id="A0A1H6H9G6"/>
<evidence type="ECO:0000313" key="8">
    <source>
        <dbReference type="EMBL" id="SEH30760.1"/>
    </source>
</evidence>
<comment type="cofactor">
    <cofactor evidence="6">
        <name>a divalent metal cation</name>
        <dbReference type="ChEBI" id="CHEBI:60240"/>
    </cofactor>
</comment>
<dbReference type="GO" id="GO:0042780">
    <property type="term" value="P:tRNA 3'-end processing"/>
    <property type="evidence" value="ECO:0007669"/>
    <property type="project" value="UniProtKB-UniRule"/>
</dbReference>
<dbReference type="Gene3D" id="3.30.420.10">
    <property type="entry name" value="Ribonuclease H-like superfamily/Ribonuclease H"/>
    <property type="match status" value="1"/>
</dbReference>
<evidence type="ECO:0000256" key="1">
    <source>
        <dbReference type="ARBA" id="ARBA00022490"/>
    </source>
</evidence>
<comment type="catalytic activity">
    <reaction evidence="6">
        <text>Exonucleolytic cleavage that removes extra residues from the 3'-terminus of tRNA to produce 5'-mononucleotides.</text>
        <dbReference type="EC" id="3.1.13.5"/>
    </reaction>
</comment>
<keyword evidence="9" id="KW-1185">Reference proteome</keyword>
<dbReference type="InterPro" id="IPR002121">
    <property type="entry name" value="HRDC_dom"/>
</dbReference>
<protein>
    <recommendedName>
        <fullName evidence="6">Ribonuclease D</fullName>
        <shortName evidence="6">RNase D</shortName>
        <ecNumber evidence="6">3.1.13.5</ecNumber>
    </recommendedName>
</protein>
<dbReference type="EC" id="3.1.13.5" evidence="6"/>
<dbReference type="InterPro" id="IPR036397">
    <property type="entry name" value="RNaseH_sf"/>
</dbReference>
<reference evidence="9" key="1">
    <citation type="submission" date="2016-10" db="EMBL/GenBank/DDBJ databases">
        <authorList>
            <person name="Varghese N."/>
            <person name="Submissions S."/>
        </authorList>
    </citation>
    <scope>NUCLEOTIDE SEQUENCE [LARGE SCALE GENOMIC DNA]</scope>
    <source>
        <strain evidence="9">DSM 13234</strain>
    </source>
</reference>
<dbReference type="NCBIfam" id="TIGR01388">
    <property type="entry name" value="rnd"/>
    <property type="match status" value="1"/>
</dbReference>
<keyword evidence="4 6" id="KW-0378">Hydrolase</keyword>
<evidence type="ECO:0000256" key="2">
    <source>
        <dbReference type="ARBA" id="ARBA00022694"/>
    </source>
</evidence>
<dbReference type="SUPFAM" id="SSF53098">
    <property type="entry name" value="Ribonuclease H-like"/>
    <property type="match status" value="1"/>
</dbReference>
<dbReference type="SUPFAM" id="SSF47819">
    <property type="entry name" value="HRDC-like"/>
    <property type="match status" value="2"/>
</dbReference>
<evidence type="ECO:0000313" key="9">
    <source>
        <dbReference type="Proteomes" id="UP000182983"/>
    </source>
</evidence>
<dbReference type="Pfam" id="PF00570">
    <property type="entry name" value="HRDC"/>
    <property type="match status" value="1"/>
</dbReference>
<dbReference type="GO" id="GO:0033890">
    <property type="term" value="F:ribonuclease D activity"/>
    <property type="evidence" value="ECO:0007669"/>
    <property type="project" value="UniProtKB-UniRule"/>
</dbReference>
<feature type="domain" description="HRDC" evidence="7">
    <location>
        <begin position="208"/>
        <end position="289"/>
    </location>
</feature>
<evidence type="ECO:0000256" key="6">
    <source>
        <dbReference type="HAMAP-Rule" id="MF_01899"/>
    </source>
</evidence>
<dbReference type="GO" id="GO:0000166">
    <property type="term" value="F:nucleotide binding"/>
    <property type="evidence" value="ECO:0007669"/>
    <property type="project" value="InterPro"/>
</dbReference>
<evidence type="ECO:0000256" key="5">
    <source>
        <dbReference type="ARBA" id="ARBA00022839"/>
    </source>
</evidence>
<dbReference type="InterPro" id="IPR006292">
    <property type="entry name" value="RNase_D"/>
</dbReference>
<dbReference type="GO" id="GO:0008408">
    <property type="term" value="F:3'-5' exonuclease activity"/>
    <property type="evidence" value="ECO:0007669"/>
    <property type="project" value="InterPro"/>
</dbReference>
<keyword evidence="1 6" id="KW-0963">Cytoplasm</keyword>
<comment type="subcellular location">
    <subcellularLocation>
        <location evidence="6">Cytoplasm</location>
    </subcellularLocation>
</comment>
<dbReference type="InterPro" id="IPR010997">
    <property type="entry name" value="HRDC-like_sf"/>
</dbReference>
<name>A0A1H6H9G6_MAGFU</name>
<dbReference type="Gene3D" id="1.10.150.80">
    <property type="entry name" value="HRDC domain"/>
    <property type="match status" value="1"/>
</dbReference>
<dbReference type="HAMAP" id="MF_01899">
    <property type="entry name" value="RNase_D"/>
    <property type="match status" value="1"/>
</dbReference>
<dbReference type="EMBL" id="FNWO01000003">
    <property type="protein sequence ID" value="SEH30760.1"/>
    <property type="molecule type" value="Genomic_DNA"/>
</dbReference>
<dbReference type="RefSeq" id="WP_074766090.1">
    <property type="nucleotide sequence ID" value="NZ_FNWO01000003.1"/>
</dbReference>
<sequence>MPMISDTESLAAFCQRMKSASFVTVDTEFMREKTYWPILCLVQVGGPEEAHVIDPLAPGIDLAPLFDLMADTSVLKVFHAARQDVEIFLHIAGALPTPLFDTQVAAMVCGFGDAVGYETLAAQLAKARIDKSLRFTDWSIRPLSDKQVQYALADVTHLRVAYEKLVRKLERNGRLEWLTEEMAILADPATYRVDPAQAWRRLKPRSNSPRFLSVLKELAAWREHEAQDRDLPRQRVLRDETLTEIAAHHPRDTAELGRMRGIGKGLVEGRMGQAILEAVRRGLEMPESECPVPPDRIEVPKGLGAVVDLLKVLLKMKCDEHGVASRLVANSADIDAIAATDAADVPALRGWRRELFGEDALRLKNGRLGLGFCKDGRHLRLIPTDPDDATDAPQLETAD</sequence>
<dbReference type="InterPro" id="IPR044876">
    <property type="entry name" value="HRDC_dom_sf"/>
</dbReference>
<dbReference type="GO" id="GO:0005737">
    <property type="term" value="C:cytoplasm"/>
    <property type="evidence" value="ECO:0007669"/>
    <property type="project" value="UniProtKB-SubCell"/>
</dbReference>
<proteinExistence type="inferred from homology"/>
<comment type="function">
    <text evidence="6">Exonuclease involved in the 3' processing of various precursor tRNAs. Initiates hydrolysis at the 3'-terminus of an RNA molecule and releases 5'-mononucleotides.</text>
</comment>
<dbReference type="SMART" id="SM00474">
    <property type="entry name" value="35EXOc"/>
    <property type="match status" value="1"/>
</dbReference>
<evidence type="ECO:0000256" key="4">
    <source>
        <dbReference type="ARBA" id="ARBA00022801"/>
    </source>
</evidence>
<keyword evidence="2 6" id="KW-0819">tRNA processing</keyword>
<dbReference type="SMART" id="SM00341">
    <property type="entry name" value="HRDC"/>
    <property type="match status" value="1"/>
</dbReference>
<dbReference type="OrthoDB" id="9800549at2"/>
<dbReference type="GO" id="GO:0003676">
    <property type="term" value="F:nucleic acid binding"/>
    <property type="evidence" value="ECO:0007669"/>
    <property type="project" value="InterPro"/>
</dbReference>
<dbReference type="CDD" id="cd06142">
    <property type="entry name" value="RNaseD_exo"/>
    <property type="match status" value="1"/>
</dbReference>
<dbReference type="PANTHER" id="PTHR47649">
    <property type="entry name" value="RIBONUCLEASE D"/>
    <property type="match status" value="1"/>
</dbReference>
<dbReference type="InterPro" id="IPR051086">
    <property type="entry name" value="RNase_D-like"/>
</dbReference>
<gene>
    <name evidence="6" type="primary">rnd</name>
    <name evidence="8" type="ORF">SAMN04244559_00967</name>
</gene>
<keyword evidence="5 6" id="KW-0269">Exonuclease</keyword>
<dbReference type="InterPro" id="IPR012337">
    <property type="entry name" value="RNaseH-like_sf"/>
</dbReference>
<dbReference type="Proteomes" id="UP000182983">
    <property type="component" value="Unassembled WGS sequence"/>
</dbReference>
<dbReference type="PROSITE" id="PS50967">
    <property type="entry name" value="HRDC"/>
    <property type="match status" value="1"/>
</dbReference>
<dbReference type="InterPro" id="IPR002562">
    <property type="entry name" value="3'-5'_exonuclease_dom"/>
</dbReference>
<keyword evidence="3 6" id="KW-0540">Nuclease</keyword>
<evidence type="ECO:0000256" key="3">
    <source>
        <dbReference type="ARBA" id="ARBA00022722"/>
    </source>
</evidence>
<evidence type="ECO:0000259" key="7">
    <source>
        <dbReference type="PROSITE" id="PS50967"/>
    </source>
</evidence>
<dbReference type="Pfam" id="PF01612">
    <property type="entry name" value="DNA_pol_A_exo1"/>
    <property type="match status" value="1"/>
</dbReference>
<dbReference type="PANTHER" id="PTHR47649:SF1">
    <property type="entry name" value="RIBONUCLEASE D"/>
    <property type="match status" value="1"/>
</dbReference>
<comment type="similarity">
    <text evidence="6">Belongs to the RNase D family.</text>
</comment>
<organism evidence="8 9">
    <name type="scientific">Magnetospirillum fulvum</name>
    <name type="common">Rhodospirillum fulvum</name>
    <dbReference type="NCBI Taxonomy" id="1082"/>
    <lineage>
        <taxon>Bacteria</taxon>
        <taxon>Pseudomonadati</taxon>
        <taxon>Pseudomonadota</taxon>
        <taxon>Alphaproteobacteria</taxon>
        <taxon>Rhodospirillales</taxon>
        <taxon>Rhodospirillaceae</taxon>
        <taxon>Magnetospirillum</taxon>
    </lineage>
</organism>